<dbReference type="InterPro" id="IPR029016">
    <property type="entry name" value="GAF-like_dom_sf"/>
</dbReference>
<comment type="caution">
    <text evidence="7">The sequence shown here is derived from an EMBL/GenBank/DDBJ whole genome shotgun (WGS) entry which is preliminary data.</text>
</comment>
<dbReference type="Pfam" id="PF25601">
    <property type="entry name" value="AAA_lid_14"/>
    <property type="match status" value="1"/>
</dbReference>
<dbReference type="Pfam" id="PF01590">
    <property type="entry name" value="GAF"/>
    <property type="match status" value="1"/>
</dbReference>
<dbReference type="SUPFAM" id="SSF52540">
    <property type="entry name" value="P-loop containing nucleoside triphosphate hydrolases"/>
    <property type="match status" value="1"/>
</dbReference>
<dbReference type="InterPro" id="IPR003018">
    <property type="entry name" value="GAF"/>
</dbReference>
<evidence type="ECO:0000313" key="8">
    <source>
        <dbReference type="Proteomes" id="UP000601768"/>
    </source>
</evidence>
<dbReference type="PROSITE" id="PS00675">
    <property type="entry name" value="SIGMA54_INTERACT_1"/>
    <property type="match status" value="1"/>
</dbReference>
<dbReference type="InterPro" id="IPR003593">
    <property type="entry name" value="AAA+_ATPase"/>
</dbReference>
<feature type="domain" description="Sigma-54 factor interaction" evidence="6">
    <location>
        <begin position="227"/>
        <end position="456"/>
    </location>
</feature>
<evidence type="ECO:0000256" key="1">
    <source>
        <dbReference type="ARBA" id="ARBA00022741"/>
    </source>
</evidence>
<dbReference type="InterPro" id="IPR002197">
    <property type="entry name" value="HTH_Fis"/>
</dbReference>
<dbReference type="PRINTS" id="PR01590">
    <property type="entry name" value="HTHFIS"/>
</dbReference>
<organism evidence="7 8">
    <name type="scientific">Neptunicella marina</name>
    <dbReference type="NCBI Taxonomy" id="2125989"/>
    <lineage>
        <taxon>Bacteria</taxon>
        <taxon>Pseudomonadati</taxon>
        <taxon>Pseudomonadota</taxon>
        <taxon>Gammaproteobacteria</taxon>
        <taxon>Alteromonadales</taxon>
        <taxon>Alteromonadaceae</taxon>
        <taxon>Neptunicella</taxon>
    </lineage>
</organism>
<dbReference type="InterPro" id="IPR002078">
    <property type="entry name" value="Sigma_54_int"/>
</dbReference>
<dbReference type="EMBL" id="JACNEP010000009">
    <property type="protein sequence ID" value="MBC3766676.1"/>
    <property type="molecule type" value="Genomic_DNA"/>
</dbReference>
<evidence type="ECO:0000256" key="5">
    <source>
        <dbReference type="ARBA" id="ARBA00023163"/>
    </source>
</evidence>
<dbReference type="GO" id="GO:0006355">
    <property type="term" value="P:regulation of DNA-templated transcription"/>
    <property type="evidence" value="ECO:0007669"/>
    <property type="project" value="InterPro"/>
</dbReference>
<dbReference type="Pfam" id="PF00158">
    <property type="entry name" value="Sigma54_activat"/>
    <property type="match status" value="1"/>
</dbReference>
<dbReference type="PANTHER" id="PTHR32071:SF57">
    <property type="entry name" value="C4-DICARBOXYLATE TRANSPORT TRANSCRIPTIONAL REGULATORY PROTEIN DCTD"/>
    <property type="match status" value="1"/>
</dbReference>
<dbReference type="PROSITE" id="PS50045">
    <property type="entry name" value="SIGMA54_INTERACT_4"/>
    <property type="match status" value="1"/>
</dbReference>
<dbReference type="CDD" id="cd00009">
    <property type="entry name" value="AAA"/>
    <property type="match status" value="1"/>
</dbReference>
<dbReference type="FunFam" id="3.40.50.300:FF:000006">
    <property type="entry name" value="DNA-binding transcriptional regulator NtrC"/>
    <property type="match status" value="1"/>
</dbReference>
<sequence>MLSEQHSSTQIMEELLRLTTLLNTERDSHALLHSIVDVARRLTSAEVGRIFILDKTKRYLHQPISQNTHIASEIQGIKAIELFKQGKRNMQDITCYCAFTGKVMNIADIYQFSGFDLTPYYDYDKINQYKTSSLLAVPFRNHLEETIGVLQLTNHVSKNGKHYKPFPTKLETLVSAFAAQAAVTLNNMQLIEHNHRLIALLDKTNRELSEENQTLRKQIKAPQFGEIIGTCKSMKTVFDLMSKVVNTSATVLLNGETGTGKELIAKAIHYNGARKSAQFVAQNCTALPANLLEGELFGYKKGAFSGADRDKKGLIEYANGGTLFLDEIGDMPMDLQAKLLRVIQEREVRPLGALSSVKVDIRIIAATHHSLPELIDKGTFREDLFYRLNVFPIELPPLRLRRDDLPALINYFLNQYSQQYDKKISLMSPAALQLLNHYHYPGNVRELKNILERTVLMCENDATILPEHLPAEILQAQNRFDTTSLALGESTNLKSVVGRYESSVIRRRLEENGGNQTKTARSLGISRRALIDKMQRYAITSANQPTLSAQNSLSS</sequence>
<dbReference type="InterPro" id="IPR025943">
    <property type="entry name" value="Sigma_54_int_dom_ATP-bd_2"/>
</dbReference>
<dbReference type="Gene3D" id="3.40.50.300">
    <property type="entry name" value="P-loop containing nucleotide triphosphate hydrolases"/>
    <property type="match status" value="1"/>
</dbReference>
<dbReference type="SMART" id="SM00382">
    <property type="entry name" value="AAA"/>
    <property type="match status" value="1"/>
</dbReference>
<dbReference type="GO" id="GO:0005524">
    <property type="term" value="F:ATP binding"/>
    <property type="evidence" value="ECO:0007669"/>
    <property type="project" value="UniProtKB-KW"/>
</dbReference>
<protein>
    <submittedName>
        <fullName evidence="7">Sigma-54-dependent Fis family transcriptional regulator</fullName>
    </submittedName>
</protein>
<dbReference type="InterPro" id="IPR058031">
    <property type="entry name" value="AAA_lid_NorR"/>
</dbReference>
<reference evidence="7" key="2">
    <citation type="submission" date="2020-08" db="EMBL/GenBank/DDBJ databases">
        <authorList>
            <person name="Lai Q."/>
        </authorList>
    </citation>
    <scope>NUCLEOTIDE SEQUENCE</scope>
    <source>
        <strain evidence="7">S27-2</strain>
    </source>
</reference>
<evidence type="ECO:0000256" key="4">
    <source>
        <dbReference type="ARBA" id="ARBA00023125"/>
    </source>
</evidence>
<dbReference type="SUPFAM" id="SSF46689">
    <property type="entry name" value="Homeodomain-like"/>
    <property type="match status" value="1"/>
</dbReference>
<dbReference type="AlphaFoldDB" id="A0A8J6IW96"/>
<dbReference type="SUPFAM" id="SSF55781">
    <property type="entry name" value="GAF domain-like"/>
    <property type="match status" value="1"/>
</dbReference>
<evidence type="ECO:0000256" key="3">
    <source>
        <dbReference type="ARBA" id="ARBA00023015"/>
    </source>
</evidence>
<dbReference type="InterPro" id="IPR027417">
    <property type="entry name" value="P-loop_NTPase"/>
</dbReference>
<dbReference type="Gene3D" id="1.10.10.60">
    <property type="entry name" value="Homeodomain-like"/>
    <property type="match status" value="1"/>
</dbReference>
<proteinExistence type="predicted"/>
<dbReference type="InterPro" id="IPR009057">
    <property type="entry name" value="Homeodomain-like_sf"/>
</dbReference>
<keyword evidence="2" id="KW-0067">ATP-binding</keyword>
<evidence type="ECO:0000259" key="6">
    <source>
        <dbReference type="PROSITE" id="PS50045"/>
    </source>
</evidence>
<dbReference type="PROSITE" id="PS00676">
    <property type="entry name" value="SIGMA54_INTERACT_2"/>
    <property type="match status" value="1"/>
</dbReference>
<dbReference type="GO" id="GO:0043565">
    <property type="term" value="F:sequence-specific DNA binding"/>
    <property type="evidence" value="ECO:0007669"/>
    <property type="project" value="InterPro"/>
</dbReference>
<dbReference type="Pfam" id="PF02954">
    <property type="entry name" value="HTH_8"/>
    <property type="match status" value="1"/>
</dbReference>
<dbReference type="InterPro" id="IPR025944">
    <property type="entry name" value="Sigma_54_int_dom_CS"/>
</dbReference>
<dbReference type="InterPro" id="IPR025662">
    <property type="entry name" value="Sigma_54_int_dom_ATP-bd_1"/>
</dbReference>
<accession>A0A8J6IW96</accession>
<dbReference type="RefSeq" id="WP_186507203.1">
    <property type="nucleotide sequence ID" value="NZ_JACNEP010000009.1"/>
</dbReference>
<keyword evidence="5" id="KW-0804">Transcription</keyword>
<keyword evidence="3" id="KW-0805">Transcription regulation</keyword>
<name>A0A8J6IW96_9ALTE</name>
<dbReference type="PROSITE" id="PS00688">
    <property type="entry name" value="SIGMA54_INTERACT_3"/>
    <property type="match status" value="1"/>
</dbReference>
<dbReference type="PANTHER" id="PTHR32071">
    <property type="entry name" value="TRANSCRIPTIONAL REGULATORY PROTEIN"/>
    <property type="match status" value="1"/>
</dbReference>
<gene>
    <name evidence="7" type="ORF">H8B19_12370</name>
</gene>
<dbReference type="SMART" id="SM00065">
    <property type="entry name" value="GAF"/>
    <property type="match status" value="1"/>
</dbReference>
<reference evidence="7" key="1">
    <citation type="journal article" date="2018" name="Int. J. Syst. Evol. Microbiol.">
        <title>Neptunicella marina gen. nov., sp. nov., isolated from surface seawater.</title>
        <authorList>
            <person name="Liu X."/>
            <person name="Lai Q."/>
            <person name="Du Y."/>
            <person name="Zhang X."/>
            <person name="Liu Z."/>
            <person name="Sun F."/>
            <person name="Shao Z."/>
        </authorList>
    </citation>
    <scope>NUCLEOTIDE SEQUENCE</scope>
    <source>
        <strain evidence="7">S27-2</strain>
    </source>
</reference>
<evidence type="ECO:0000313" key="7">
    <source>
        <dbReference type="EMBL" id="MBC3766676.1"/>
    </source>
</evidence>
<dbReference type="Gene3D" id="1.10.8.60">
    <property type="match status" value="1"/>
</dbReference>
<keyword evidence="8" id="KW-1185">Reference proteome</keyword>
<dbReference type="Gene3D" id="3.30.450.40">
    <property type="match status" value="1"/>
</dbReference>
<keyword evidence="4" id="KW-0238">DNA-binding</keyword>
<dbReference type="Proteomes" id="UP000601768">
    <property type="component" value="Unassembled WGS sequence"/>
</dbReference>
<evidence type="ECO:0000256" key="2">
    <source>
        <dbReference type="ARBA" id="ARBA00022840"/>
    </source>
</evidence>
<keyword evidence="1" id="KW-0547">Nucleotide-binding</keyword>